<keyword evidence="17" id="KW-1185">Reference proteome</keyword>
<evidence type="ECO:0000256" key="8">
    <source>
        <dbReference type="ARBA" id="ARBA00022968"/>
    </source>
</evidence>
<dbReference type="PANTHER" id="PTHR43078:SF6">
    <property type="entry name" value="UDP-GLUCURONIC ACID DECARBOXYLASE 1"/>
    <property type="match status" value="1"/>
</dbReference>
<keyword evidence="11" id="KW-0333">Golgi apparatus</keyword>
<reference evidence="16 17" key="1">
    <citation type="submission" date="2018-02" db="EMBL/GenBank/DDBJ databases">
        <title>Genomic analysis of the strain RR4-38 isolated from a seawater recirculating aquaculture system.</title>
        <authorList>
            <person name="Kim Y.-S."/>
            <person name="Jang Y.H."/>
            <person name="Kim K.-H."/>
        </authorList>
    </citation>
    <scope>NUCLEOTIDE SEQUENCE [LARGE SCALE GENOMIC DNA]</scope>
    <source>
        <strain evidence="16 17">RR4-38</strain>
    </source>
</reference>
<evidence type="ECO:0000256" key="13">
    <source>
        <dbReference type="ARBA" id="ARBA00023180"/>
    </source>
</evidence>
<dbReference type="CDD" id="cd05230">
    <property type="entry name" value="UGD_SDR_e"/>
    <property type="match status" value="1"/>
</dbReference>
<keyword evidence="6" id="KW-0812">Transmembrane</keyword>
<proteinExistence type="inferred from homology"/>
<evidence type="ECO:0000256" key="6">
    <source>
        <dbReference type="ARBA" id="ARBA00022692"/>
    </source>
</evidence>
<dbReference type="Pfam" id="PF16363">
    <property type="entry name" value="GDP_Man_Dehyd"/>
    <property type="match status" value="1"/>
</dbReference>
<organism evidence="16 17">
    <name type="scientific">Pukyongia salina</name>
    <dbReference type="NCBI Taxonomy" id="2094025"/>
    <lineage>
        <taxon>Bacteria</taxon>
        <taxon>Pseudomonadati</taxon>
        <taxon>Bacteroidota</taxon>
        <taxon>Flavobacteriia</taxon>
        <taxon>Flavobacteriales</taxon>
        <taxon>Flavobacteriaceae</taxon>
        <taxon>Pukyongia</taxon>
    </lineage>
</organism>
<evidence type="ECO:0000259" key="15">
    <source>
        <dbReference type="Pfam" id="PF16363"/>
    </source>
</evidence>
<comment type="cofactor">
    <cofactor evidence="1">
        <name>NAD(+)</name>
        <dbReference type="ChEBI" id="CHEBI:57540"/>
    </cofactor>
</comment>
<evidence type="ECO:0000256" key="10">
    <source>
        <dbReference type="ARBA" id="ARBA00023027"/>
    </source>
</evidence>
<dbReference type="GO" id="GO:0033320">
    <property type="term" value="P:UDP-D-xylose biosynthetic process"/>
    <property type="evidence" value="ECO:0007669"/>
    <property type="project" value="UniProtKB-UniPathway"/>
</dbReference>
<evidence type="ECO:0000256" key="1">
    <source>
        <dbReference type="ARBA" id="ARBA00001911"/>
    </source>
</evidence>
<keyword evidence="8" id="KW-0735">Signal-anchor</keyword>
<keyword evidence="9" id="KW-1133">Transmembrane helix</keyword>
<dbReference type="EMBL" id="CP027062">
    <property type="protein sequence ID" value="AVI50629.1"/>
    <property type="molecule type" value="Genomic_DNA"/>
</dbReference>
<dbReference type="PANTHER" id="PTHR43078">
    <property type="entry name" value="UDP-GLUCURONIC ACID DECARBOXYLASE-RELATED"/>
    <property type="match status" value="1"/>
</dbReference>
<evidence type="ECO:0000256" key="7">
    <source>
        <dbReference type="ARBA" id="ARBA00022793"/>
    </source>
</evidence>
<dbReference type="InterPro" id="IPR036291">
    <property type="entry name" value="NAD(P)-bd_dom_sf"/>
</dbReference>
<protein>
    <recommendedName>
        <fullName evidence="5">UDP-glucuronate decarboxylase</fullName>
        <ecNumber evidence="5">4.1.1.35</ecNumber>
    </recommendedName>
</protein>
<dbReference type="Proteomes" id="UP000238442">
    <property type="component" value="Chromosome"/>
</dbReference>
<dbReference type="GO" id="GO:0005737">
    <property type="term" value="C:cytoplasm"/>
    <property type="evidence" value="ECO:0007669"/>
    <property type="project" value="TreeGrafter"/>
</dbReference>
<evidence type="ECO:0000256" key="14">
    <source>
        <dbReference type="ARBA" id="ARBA00023239"/>
    </source>
</evidence>
<sequence>MDNRKKRVLITGAAGFLGSHLCDRFVEEGYSVVGMDNLITGDLKNIEHLFKKAEFEFYHHDVTKFVHVPGPVDYIMHFASPASPIDYLKIPIQTLKVGSLGTHNLLGLAKQKNARILIASTSEIYGDPLVHPQSEEYYGNVNTIGPRGVYDEAKRFQESITMAYHRFHGLETRIARIFNTYGPRMRLNDGRVIPAFIGQALRGEDLTVFGDGKQTRSFCYVSDQVDGLYKLLLSDYSLPVNIGNPDEITILDFAEEIIRLTGTKQKIVFKDLPKDDPLQRQPDISRAKEVLGWEPRVSRQEGMEKTFAYFKGLSAEALFDSEHKDFSKHNRR</sequence>
<evidence type="ECO:0000313" key="16">
    <source>
        <dbReference type="EMBL" id="AVI50629.1"/>
    </source>
</evidence>
<accession>A0A2S0HVE3</accession>
<name>A0A2S0HVE3_9FLAO</name>
<dbReference type="FunFam" id="3.40.50.720:FF:000065">
    <property type="entry name" value="UDP-glucuronic acid decarboxylase 1"/>
    <property type="match status" value="1"/>
</dbReference>
<keyword evidence="7" id="KW-0210">Decarboxylase</keyword>
<dbReference type="EC" id="4.1.1.35" evidence="5"/>
<dbReference type="GO" id="GO:0048040">
    <property type="term" value="F:UDP-glucuronate decarboxylase activity"/>
    <property type="evidence" value="ECO:0007669"/>
    <property type="project" value="UniProtKB-EC"/>
</dbReference>
<evidence type="ECO:0000313" key="17">
    <source>
        <dbReference type="Proteomes" id="UP000238442"/>
    </source>
</evidence>
<dbReference type="InterPro" id="IPR016040">
    <property type="entry name" value="NAD(P)-bd_dom"/>
</dbReference>
<comment type="pathway">
    <text evidence="3">Nucleotide-sugar biosynthesis; UDP-alpha-D-xylose biosynthesis; UDP-alpha-D-xylose from UDP-alpha-D-glucuronate: step 1/1.</text>
</comment>
<comment type="similarity">
    <text evidence="4">Belongs to the NAD(P)-dependent epimerase/dehydratase family. UDP-glucuronic acid decarboxylase subfamily.</text>
</comment>
<keyword evidence="10" id="KW-0520">NAD</keyword>
<keyword evidence="12" id="KW-0472">Membrane</keyword>
<keyword evidence="13" id="KW-0325">Glycoprotein</keyword>
<gene>
    <name evidence="16" type="ORF">C5O00_05375</name>
</gene>
<dbReference type="SUPFAM" id="SSF51735">
    <property type="entry name" value="NAD(P)-binding Rossmann-fold domains"/>
    <property type="match status" value="1"/>
</dbReference>
<evidence type="ECO:0000256" key="2">
    <source>
        <dbReference type="ARBA" id="ARBA00004447"/>
    </source>
</evidence>
<dbReference type="AlphaFoldDB" id="A0A2S0HVE3"/>
<dbReference type="UniPathway" id="UPA00796">
    <property type="reaction ID" value="UER00771"/>
</dbReference>
<evidence type="ECO:0000256" key="12">
    <source>
        <dbReference type="ARBA" id="ARBA00023136"/>
    </source>
</evidence>
<dbReference type="Gene3D" id="3.40.50.720">
    <property type="entry name" value="NAD(P)-binding Rossmann-like Domain"/>
    <property type="match status" value="2"/>
</dbReference>
<dbReference type="RefSeq" id="WP_105215602.1">
    <property type="nucleotide sequence ID" value="NZ_CP027062.1"/>
</dbReference>
<evidence type="ECO:0000256" key="4">
    <source>
        <dbReference type="ARBA" id="ARBA00007505"/>
    </source>
</evidence>
<comment type="subcellular location">
    <subcellularLocation>
        <location evidence="2">Golgi apparatus</location>
        <location evidence="2">Golgi stack membrane</location>
        <topology evidence="2">Single-pass type II membrane protein</topology>
    </subcellularLocation>
</comment>
<keyword evidence="14" id="KW-0456">Lyase</keyword>
<evidence type="ECO:0000256" key="3">
    <source>
        <dbReference type="ARBA" id="ARBA00005100"/>
    </source>
</evidence>
<dbReference type="OrthoDB" id="9801785at2"/>
<evidence type="ECO:0000256" key="9">
    <source>
        <dbReference type="ARBA" id="ARBA00022989"/>
    </source>
</evidence>
<dbReference type="GO" id="GO:0070403">
    <property type="term" value="F:NAD+ binding"/>
    <property type="evidence" value="ECO:0007669"/>
    <property type="project" value="InterPro"/>
</dbReference>
<dbReference type="KEGG" id="aue:C5O00_05375"/>
<feature type="domain" description="NAD(P)-binding" evidence="15">
    <location>
        <begin position="9"/>
        <end position="306"/>
    </location>
</feature>
<evidence type="ECO:0000256" key="5">
    <source>
        <dbReference type="ARBA" id="ARBA00012290"/>
    </source>
</evidence>
<dbReference type="GO" id="GO:0042732">
    <property type="term" value="P:D-xylose metabolic process"/>
    <property type="evidence" value="ECO:0007669"/>
    <property type="project" value="InterPro"/>
</dbReference>
<evidence type="ECO:0000256" key="11">
    <source>
        <dbReference type="ARBA" id="ARBA00023034"/>
    </source>
</evidence>
<dbReference type="InterPro" id="IPR044516">
    <property type="entry name" value="UXS-like"/>
</dbReference>